<dbReference type="GO" id="GO:0007417">
    <property type="term" value="P:central nervous system development"/>
    <property type="evidence" value="ECO:0007669"/>
    <property type="project" value="InterPro"/>
</dbReference>
<keyword evidence="18" id="KW-1185">Reference proteome</keyword>
<comment type="subunit">
    <text evidence="14">Oligomer of disulfide-linked homodimers.</text>
</comment>
<keyword evidence="2" id="KW-0217">Developmental protein</keyword>
<comment type="function">
    <text evidence="15">Extracellular matrix serine protease secreted by pioneer neurons that plays a role in layering of neurons in the cerebral cortex and cerebellum by coordinating cell positioning during neurodevelopment. Regulates microtubule function in neurons and neuronal migration. Binding to the extracellular domains of lipoprotein receptors VLDLR and LRP8/APOER2 induces tyrosine phosphorylation of DAB1 and modulation of TAU phosphorylation. Affects migration of sympathetic preganglionic neurons in the spinal cord, where it seems to act as a barrier to neuronal migration. Enzymatic activity is important for the modulation of cell adhesion.</text>
</comment>
<evidence type="ECO:0000256" key="10">
    <source>
        <dbReference type="ARBA" id="ARBA00022837"/>
    </source>
</evidence>
<evidence type="ECO:0000256" key="16">
    <source>
        <dbReference type="SAM" id="MobiDB-lite"/>
    </source>
</evidence>
<protein>
    <recommendedName>
        <fullName evidence="13">Reelin</fullName>
    </recommendedName>
</protein>
<keyword evidence="9" id="KW-0862">Zinc</keyword>
<comment type="subcellular location">
    <subcellularLocation>
        <location evidence="1">Secreted</location>
        <location evidence="1">Extracellular space</location>
        <location evidence="1">Extracellular matrix</location>
    </subcellularLocation>
</comment>
<keyword evidence="6" id="KW-0479">Metal-binding</keyword>
<dbReference type="InterPro" id="IPR034968">
    <property type="entry name" value="Reelin"/>
</dbReference>
<dbReference type="GO" id="GO:0070325">
    <property type="term" value="F:lipoprotein particle receptor binding"/>
    <property type="evidence" value="ECO:0007669"/>
    <property type="project" value="InterPro"/>
</dbReference>
<evidence type="ECO:0000313" key="17">
    <source>
        <dbReference type="EMBL" id="KAK2176996.1"/>
    </source>
</evidence>
<keyword evidence="4" id="KW-0272">Extracellular matrix</keyword>
<evidence type="ECO:0000256" key="3">
    <source>
        <dbReference type="ARBA" id="ARBA00022525"/>
    </source>
</evidence>
<evidence type="ECO:0000256" key="14">
    <source>
        <dbReference type="ARBA" id="ARBA00044961"/>
    </source>
</evidence>
<dbReference type="EMBL" id="JAODUO010000625">
    <property type="protein sequence ID" value="KAK2176996.1"/>
    <property type="molecule type" value="Genomic_DNA"/>
</dbReference>
<keyword evidence="11" id="KW-0130">Cell adhesion</keyword>
<evidence type="ECO:0000256" key="13">
    <source>
        <dbReference type="ARBA" id="ARBA00023900"/>
    </source>
</evidence>
<comment type="caution">
    <text evidence="17">The sequence shown here is derived from an EMBL/GenBank/DDBJ whole genome shotgun (WGS) entry which is preliminary data.</text>
</comment>
<evidence type="ECO:0000256" key="12">
    <source>
        <dbReference type="ARBA" id="ARBA00023773"/>
    </source>
</evidence>
<reference evidence="17" key="1">
    <citation type="journal article" date="2023" name="Mol. Biol. Evol.">
        <title>Third-Generation Sequencing Reveals the Adaptive Role of the Epigenome in Three Deep-Sea Polychaetes.</title>
        <authorList>
            <person name="Perez M."/>
            <person name="Aroh O."/>
            <person name="Sun Y."/>
            <person name="Lan Y."/>
            <person name="Juniper S.K."/>
            <person name="Young C.R."/>
            <person name="Angers B."/>
            <person name="Qian P.Y."/>
        </authorList>
    </citation>
    <scope>NUCLEOTIDE SEQUENCE</scope>
    <source>
        <strain evidence="17">R07B-5</strain>
    </source>
</reference>
<dbReference type="PANTHER" id="PTHR11841:SF1">
    <property type="entry name" value="REELIN"/>
    <property type="match status" value="1"/>
</dbReference>
<dbReference type="InterPro" id="IPR049419">
    <property type="entry name" value="Reelin_subrepeat-B"/>
</dbReference>
<feature type="region of interest" description="Disordered" evidence="16">
    <location>
        <begin position="1"/>
        <end position="23"/>
    </location>
</feature>
<feature type="compositionally biased region" description="Low complexity" evidence="16">
    <location>
        <begin position="1"/>
        <end position="21"/>
    </location>
</feature>
<evidence type="ECO:0000313" key="18">
    <source>
        <dbReference type="Proteomes" id="UP001209878"/>
    </source>
</evidence>
<evidence type="ECO:0000256" key="15">
    <source>
        <dbReference type="ARBA" id="ARBA00046064"/>
    </source>
</evidence>
<organism evidence="17 18">
    <name type="scientific">Ridgeia piscesae</name>
    <name type="common">Tubeworm</name>
    <dbReference type="NCBI Taxonomy" id="27915"/>
    <lineage>
        <taxon>Eukaryota</taxon>
        <taxon>Metazoa</taxon>
        <taxon>Spiralia</taxon>
        <taxon>Lophotrochozoa</taxon>
        <taxon>Annelida</taxon>
        <taxon>Polychaeta</taxon>
        <taxon>Sedentaria</taxon>
        <taxon>Canalipalpata</taxon>
        <taxon>Sabellida</taxon>
        <taxon>Siboglinidae</taxon>
        <taxon>Ridgeia</taxon>
    </lineage>
</organism>
<evidence type="ECO:0000256" key="9">
    <source>
        <dbReference type="ARBA" id="ARBA00022833"/>
    </source>
</evidence>
<gene>
    <name evidence="17" type="ORF">NP493_626g01024</name>
</gene>
<keyword evidence="7" id="KW-0378">Hydrolase</keyword>
<dbReference type="PANTHER" id="PTHR11841">
    <property type="entry name" value="REELIN"/>
    <property type="match status" value="1"/>
</dbReference>
<evidence type="ECO:0000256" key="11">
    <source>
        <dbReference type="ARBA" id="ARBA00022889"/>
    </source>
</evidence>
<dbReference type="GO" id="GO:0007155">
    <property type="term" value="P:cell adhesion"/>
    <property type="evidence" value="ECO:0007669"/>
    <property type="project" value="UniProtKB-KW"/>
</dbReference>
<evidence type="ECO:0000256" key="8">
    <source>
        <dbReference type="ARBA" id="ARBA00022825"/>
    </source>
</evidence>
<dbReference type="Pfam" id="PF21471">
    <property type="entry name" value="Reelin_subrepeat-B"/>
    <property type="match status" value="2"/>
</dbReference>
<proteinExistence type="inferred from homology"/>
<evidence type="ECO:0000256" key="4">
    <source>
        <dbReference type="ARBA" id="ARBA00022530"/>
    </source>
</evidence>
<dbReference type="GO" id="GO:0001764">
    <property type="term" value="P:neuron migration"/>
    <property type="evidence" value="ECO:0007669"/>
    <property type="project" value="InterPro"/>
</dbReference>
<sequence>MSSSPSCHQTSSSPSCHQTSSNPSCHQTSSQSFFSPDVIQSFLSPDIIPVLPVTRCHPVLPVTRCHPSPSCHKMSSQSFLSPDVIQFFLSPDVIQFFLSPDVIQTSSQSFLSPDVIPVLPVTRRHPSPSCHQTSSQSFLSPDVIPVLPVTRRHPSPACHRSKTTRFRWVQPAGFRSEDTWALRWVYLGDECDCSCTGRGRCDHGTCHCDKGWGGRACSEPLEPLPTLLSDSFSEAPQPHLWAAVNGAGISKKCGVLSSGNALHFTGGCTRQLITTDLDLRDAIFIQFTFRFGCVSAPHHRDSGVLIDFSTNGGTQWTKIVELFYDHYRNATFKIVAVPADAKKNGVRIRWWQPHHDGQSSGDWAIDTILIAGKAANPEEMRDGFDSQIRRYMWFEDNNARLGSFCGSAFTISGEAETDEDVTLTTADMHIKNGYILQFSISVGCHVSADSDIAPVHLQYSTDYGMTWHYLMQECLSFYPQCNGEMTVPSLYFSSSRWRRETLLLKGAVVSR</sequence>
<evidence type="ECO:0000256" key="1">
    <source>
        <dbReference type="ARBA" id="ARBA00004498"/>
    </source>
</evidence>
<evidence type="ECO:0000256" key="5">
    <source>
        <dbReference type="ARBA" id="ARBA00022670"/>
    </source>
</evidence>
<keyword evidence="3" id="KW-0964">Secreted</keyword>
<dbReference type="Proteomes" id="UP001209878">
    <property type="component" value="Unassembled WGS sequence"/>
</dbReference>
<comment type="similarity">
    <text evidence="12">Belongs to the reelin family.</text>
</comment>
<keyword evidence="10" id="KW-0106">Calcium</keyword>
<dbReference type="GO" id="GO:0008236">
    <property type="term" value="F:serine-type peptidase activity"/>
    <property type="evidence" value="ECO:0007669"/>
    <property type="project" value="UniProtKB-KW"/>
</dbReference>
<accession>A0AAD9NQM6</accession>
<keyword evidence="5" id="KW-0645">Protease</keyword>
<evidence type="ECO:0000256" key="2">
    <source>
        <dbReference type="ARBA" id="ARBA00022473"/>
    </source>
</evidence>
<dbReference type="Gene3D" id="2.60.120.260">
    <property type="entry name" value="Galactose-binding domain-like"/>
    <property type="match status" value="3"/>
</dbReference>
<name>A0AAD9NQM6_RIDPI</name>
<dbReference type="GO" id="GO:0046872">
    <property type="term" value="F:metal ion binding"/>
    <property type="evidence" value="ECO:0007669"/>
    <property type="project" value="UniProtKB-KW"/>
</dbReference>
<evidence type="ECO:0000256" key="7">
    <source>
        <dbReference type="ARBA" id="ARBA00022801"/>
    </source>
</evidence>
<dbReference type="GO" id="GO:0006508">
    <property type="term" value="P:proteolysis"/>
    <property type="evidence" value="ECO:0007669"/>
    <property type="project" value="UniProtKB-KW"/>
</dbReference>
<keyword evidence="8" id="KW-0720">Serine protease</keyword>
<evidence type="ECO:0000256" key="6">
    <source>
        <dbReference type="ARBA" id="ARBA00022723"/>
    </source>
</evidence>
<dbReference type="AlphaFoldDB" id="A0AAD9NQM6"/>